<proteinExistence type="predicted"/>
<dbReference type="STRING" id="1562970.ING2E5B_0025"/>
<dbReference type="Proteomes" id="UP000032417">
    <property type="component" value="Chromosome 1"/>
</dbReference>
<organism evidence="1 2">
    <name type="scientific">Fermentimonas caenicola</name>
    <dbReference type="NCBI Taxonomy" id="1562970"/>
    <lineage>
        <taxon>Bacteria</taxon>
        <taxon>Pseudomonadati</taxon>
        <taxon>Bacteroidota</taxon>
        <taxon>Bacteroidia</taxon>
        <taxon>Bacteroidales</taxon>
        <taxon>Dysgonomonadaceae</taxon>
        <taxon>Fermentimonas</taxon>
    </lineage>
</organism>
<dbReference type="HOGENOM" id="CLU_3357678_0_0_10"/>
<dbReference type="AlphaFoldDB" id="A0A098BVW7"/>
<dbReference type="KEGG" id="pbt:ING2E5B_0025"/>
<accession>A0A098BVW7</accession>
<protein>
    <submittedName>
        <fullName evidence="1">Uncharacterized protein</fullName>
    </submittedName>
</protein>
<name>A0A098BVW7_9BACT</name>
<sequence>MIYETLQILKEQLENYFSSIGLNKSIALQNISFVDY</sequence>
<evidence type="ECO:0000313" key="1">
    <source>
        <dbReference type="EMBL" id="CEA14630.1"/>
    </source>
</evidence>
<keyword evidence="2" id="KW-1185">Reference proteome</keyword>
<dbReference type="EMBL" id="LN515532">
    <property type="protein sequence ID" value="CEA14630.1"/>
    <property type="molecule type" value="Genomic_DNA"/>
</dbReference>
<evidence type="ECO:0000313" key="2">
    <source>
        <dbReference type="Proteomes" id="UP000032417"/>
    </source>
</evidence>
<gene>
    <name evidence="1" type="ORF">ING2E5B_0025</name>
</gene>
<reference evidence="1 2" key="1">
    <citation type="submission" date="2014-08" db="EMBL/GenBank/DDBJ databases">
        <authorList>
            <person name="Wibberg D."/>
        </authorList>
    </citation>
    <scope>NUCLEOTIDE SEQUENCE [LARGE SCALE GENOMIC DNA]</scope>
    <source>
        <strain evidence="2">ING2-E5B</strain>
    </source>
</reference>